<comment type="caution">
    <text evidence="3">The sequence shown here is derived from an EMBL/GenBank/DDBJ whole genome shotgun (WGS) entry which is preliminary data.</text>
</comment>
<sequence>MLLPTLIRSFPAVGLAARLPFVLREATNQDDCTSTSTLPPVTFTSLAPASTLGGQSPSVSREGGSLIYTTAFPTLGTDGLGVHTYTVTIPCPGTTGSPCRPLDPSECPPGFTTSAVACTNCGPSVVTTVLTLPLETVVSSGGPVDVPTYTKVNGGTSHVTQTRPASESPAASAASSDVPDPTATDASGGSGSGSSAFGSGSQSADVSSPTSPTSPTSTNASSVLGSSSGSGSTSPGSESLGTQSVDSASPQPTTISSEDSGNDSTPGSSGGLQGDSGAFTTSSAHDTFSTLGSSSISSEETAAATPSAIQVAGSASVFVDMKSLFAAFSLACVLAQLRFYL</sequence>
<dbReference type="Proteomes" id="UP001498476">
    <property type="component" value="Unassembled WGS sequence"/>
</dbReference>
<feature type="chain" id="PRO_5045397711" evidence="2">
    <location>
        <begin position="17"/>
        <end position="341"/>
    </location>
</feature>
<evidence type="ECO:0000256" key="2">
    <source>
        <dbReference type="SAM" id="SignalP"/>
    </source>
</evidence>
<keyword evidence="2" id="KW-0732">Signal</keyword>
<feature type="signal peptide" evidence="2">
    <location>
        <begin position="1"/>
        <end position="16"/>
    </location>
</feature>
<dbReference type="EMBL" id="JAZAVJ010000252">
    <property type="protein sequence ID" value="KAK7403316.1"/>
    <property type="molecule type" value="Genomic_DNA"/>
</dbReference>
<feature type="compositionally biased region" description="Polar residues" evidence="1">
    <location>
        <begin position="243"/>
        <end position="267"/>
    </location>
</feature>
<evidence type="ECO:0000313" key="4">
    <source>
        <dbReference type="Proteomes" id="UP001498476"/>
    </source>
</evidence>
<gene>
    <name evidence="3" type="ORF">QQX98_010905</name>
</gene>
<name>A0ABR1GN22_9HYPO</name>
<feature type="compositionally biased region" description="Polar residues" evidence="1">
    <location>
        <begin position="150"/>
        <end position="163"/>
    </location>
</feature>
<evidence type="ECO:0000313" key="3">
    <source>
        <dbReference type="EMBL" id="KAK7403316.1"/>
    </source>
</evidence>
<accession>A0ABR1GN22</accession>
<feature type="compositionally biased region" description="Low complexity" evidence="1">
    <location>
        <begin position="164"/>
        <end position="176"/>
    </location>
</feature>
<evidence type="ECO:0000256" key="1">
    <source>
        <dbReference type="SAM" id="MobiDB-lite"/>
    </source>
</evidence>
<proteinExistence type="predicted"/>
<feature type="region of interest" description="Disordered" evidence="1">
    <location>
        <begin position="138"/>
        <end position="284"/>
    </location>
</feature>
<feature type="compositionally biased region" description="Low complexity" evidence="1">
    <location>
        <begin position="193"/>
        <end position="242"/>
    </location>
</feature>
<keyword evidence="4" id="KW-1185">Reference proteome</keyword>
<reference evidence="3 4" key="1">
    <citation type="journal article" date="2025" name="Microbiol. Resour. Announc.">
        <title>Draft genome sequences for Neonectria magnoliae and Neonectria punicea, canker pathogens of Liriodendron tulipifera and Acer saccharum in West Virginia.</title>
        <authorList>
            <person name="Petronek H.M."/>
            <person name="Kasson M.T."/>
            <person name="Metheny A.M."/>
            <person name="Stauder C.M."/>
            <person name="Lovett B."/>
            <person name="Lynch S.C."/>
            <person name="Garnas J.R."/>
            <person name="Kasson L.R."/>
            <person name="Stajich J.E."/>
        </authorList>
    </citation>
    <scope>NUCLEOTIDE SEQUENCE [LARGE SCALE GENOMIC DNA]</scope>
    <source>
        <strain evidence="3 4">NRRL 64653</strain>
    </source>
</reference>
<protein>
    <submittedName>
        <fullName evidence="3">Uncharacterized protein</fullName>
    </submittedName>
</protein>
<organism evidence="3 4">
    <name type="scientific">Neonectria punicea</name>
    <dbReference type="NCBI Taxonomy" id="979145"/>
    <lineage>
        <taxon>Eukaryota</taxon>
        <taxon>Fungi</taxon>
        <taxon>Dikarya</taxon>
        <taxon>Ascomycota</taxon>
        <taxon>Pezizomycotina</taxon>
        <taxon>Sordariomycetes</taxon>
        <taxon>Hypocreomycetidae</taxon>
        <taxon>Hypocreales</taxon>
        <taxon>Nectriaceae</taxon>
        <taxon>Neonectria</taxon>
    </lineage>
</organism>